<dbReference type="GeneID" id="84580231"/>
<dbReference type="PROSITE" id="PS51257">
    <property type="entry name" value="PROKAR_LIPOPROTEIN"/>
    <property type="match status" value="1"/>
</dbReference>
<accession>A0A2T5XWB3</accession>
<comment type="caution">
    <text evidence="1">The sequence shown here is derived from an EMBL/GenBank/DDBJ whole genome shotgun (WGS) entry which is preliminary data.</text>
</comment>
<dbReference type="EMBL" id="QBKG01000003">
    <property type="protein sequence ID" value="PTX07669.1"/>
    <property type="molecule type" value="Genomic_DNA"/>
</dbReference>
<evidence type="ECO:0008006" key="3">
    <source>
        <dbReference type="Google" id="ProtNLM"/>
    </source>
</evidence>
<proteinExistence type="predicted"/>
<dbReference type="AlphaFoldDB" id="A0A2T5XWB3"/>
<dbReference type="Proteomes" id="UP000243985">
    <property type="component" value="Unassembled WGS sequence"/>
</dbReference>
<sequence>MQRIIFLLCLVLVACKPKNEEVAVITPQRELSEIEKRILEDRRLPVYNHTVEQIDWEVLLLFVNDHIKEYKKKNGDRITSMRYYSIGASSVEVSNQEPYVEIFKNYHPNGQINSIVKIAKGFRNRAIGKSIYYDEYGNKTIIDNDTLYGALKYNDIVRLLINERLIDDPTKEIGRHRLEESEFGVKYIKEVNFWYAVISIRPMKKWIGKLKEWKALKEAMEVQKDLDKQYKEKPCAETHIYAELYIDGDTGKIYLKNEYDKGYYVDYTKE</sequence>
<evidence type="ECO:0000313" key="1">
    <source>
        <dbReference type="EMBL" id="PTX07669.1"/>
    </source>
</evidence>
<reference evidence="1 2" key="1">
    <citation type="submission" date="2018-04" db="EMBL/GenBank/DDBJ databases">
        <title>Genomic Encyclopedia of Archaeal and Bacterial Type Strains, Phase II (KMG-II): from individual species to whole genera.</title>
        <authorList>
            <person name="Goeker M."/>
        </authorList>
    </citation>
    <scope>NUCLEOTIDE SEQUENCE [LARGE SCALE GENOMIC DNA]</scope>
    <source>
        <strain evidence="1 2">DSM 22902</strain>
    </source>
</reference>
<evidence type="ECO:0000313" key="2">
    <source>
        <dbReference type="Proteomes" id="UP000243985"/>
    </source>
</evidence>
<dbReference type="RefSeq" id="WP_107781600.1">
    <property type="nucleotide sequence ID" value="NZ_QBKG01000003.1"/>
</dbReference>
<name>A0A2T5XWB3_9FLAO</name>
<organism evidence="1 2">
    <name type="scientific">Capnocytophaga leadbetteri</name>
    <dbReference type="NCBI Taxonomy" id="327575"/>
    <lineage>
        <taxon>Bacteria</taxon>
        <taxon>Pseudomonadati</taxon>
        <taxon>Bacteroidota</taxon>
        <taxon>Flavobacteriia</taxon>
        <taxon>Flavobacteriales</taxon>
        <taxon>Flavobacteriaceae</taxon>
        <taxon>Capnocytophaga</taxon>
    </lineage>
</organism>
<protein>
    <recommendedName>
        <fullName evidence="3">Lipoprotein</fullName>
    </recommendedName>
</protein>
<gene>
    <name evidence="1" type="ORF">C8P65_10337</name>
</gene>